<sequence length="98" mass="10156">MHLKLVATSLLAIGLASSAFAQSNPAPAGSTMDKNHGAATSTTKPMKMKKVDKSTTGSTTQNVNKENCKSIKGKNSLQTQGGNSNTENAEDTCADNNN</sequence>
<keyword evidence="4" id="KW-1185">Reference proteome</keyword>
<evidence type="ECO:0000256" key="1">
    <source>
        <dbReference type="SAM" id="MobiDB-lite"/>
    </source>
</evidence>
<reference evidence="3 4" key="1">
    <citation type="submission" date="2015-11" db="EMBL/GenBank/DDBJ databases">
        <title>Draft Genome Sequence of the Strain BR 10423 (Rhizobium sp.) isolated from nodules of Mimosa pudica.</title>
        <authorList>
            <person name="Barauna A.C."/>
            <person name="Zilli J.E."/>
            <person name="Simoes-Araujo J.L."/>
            <person name="Reis V.M."/>
            <person name="James E.K."/>
            <person name="Reis F.B.Jr."/>
            <person name="Rouws L.F."/>
            <person name="Passos S.R."/>
            <person name="Gois S.R."/>
        </authorList>
    </citation>
    <scope>NUCLEOTIDE SEQUENCE [LARGE SCALE GENOMIC DNA]</scope>
    <source>
        <strain evidence="3 4">BR10423</strain>
    </source>
</reference>
<comment type="caution">
    <text evidence="3">The sequence shown here is derived from an EMBL/GenBank/DDBJ whole genome shotgun (WGS) entry which is preliminary data.</text>
</comment>
<evidence type="ECO:0000313" key="3">
    <source>
        <dbReference type="EMBL" id="KWV47970.1"/>
    </source>
</evidence>
<feature type="chain" id="PRO_5007136749" evidence="2">
    <location>
        <begin position="22"/>
        <end position="98"/>
    </location>
</feature>
<dbReference type="OrthoDB" id="8398064at2"/>
<accession>A0A109JFC8</accession>
<organism evidence="3 4">
    <name type="scientific">Rhizobium altiplani</name>
    <dbReference type="NCBI Taxonomy" id="1864509"/>
    <lineage>
        <taxon>Bacteria</taxon>
        <taxon>Pseudomonadati</taxon>
        <taxon>Pseudomonadota</taxon>
        <taxon>Alphaproteobacteria</taxon>
        <taxon>Hyphomicrobiales</taxon>
        <taxon>Rhizobiaceae</taxon>
        <taxon>Rhizobium/Agrobacterium group</taxon>
        <taxon>Rhizobium</taxon>
    </lineage>
</organism>
<dbReference type="AlphaFoldDB" id="A0A109JFC8"/>
<dbReference type="EMBL" id="LNCD01000101">
    <property type="protein sequence ID" value="KWV47970.1"/>
    <property type="molecule type" value="Genomic_DNA"/>
</dbReference>
<feature type="compositionally biased region" description="Polar residues" evidence="1">
    <location>
        <begin position="54"/>
        <end position="65"/>
    </location>
</feature>
<dbReference type="Proteomes" id="UP000068164">
    <property type="component" value="Unassembled WGS sequence"/>
</dbReference>
<feature type="compositionally biased region" description="Acidic residues" evidence="1">
    <location>
        <begin position="88"/>
        <end position="98"/>
    </location>
</feature>
<keyword evidence="2" id="KW-0732">Signal</keyword>
<protein>
    <submittedName>
        <fullName evidence="3">Uncharacterized protein</fullName>
    </submittedName>
</protein>
<gene>
    <name evidence="3" type="ORF">AS026_12945</name>
</gene>
<name>A0A109JFC8_9HYPH</name>
<evidence type="ECO:0000256" key="2">
    <source>
        <dbReference type="SAM" id="SignalP"/>
    </source>
</evidence>
<proteinExistence type="predicted"/>
<feature type="region of interest" description="Disordered" evidence="1">
    <location>
        <begin position="21"/>
        <end position="98"/>
    </location>
</feature>
<dbReference type="RefSeq" id="WP_018116748.1">
    <property type="nucleotide sequence ID" value="NZ_JBBNAS010000068.1"/>
</dbReference>
<evidence type="ECO:0000313" key="4">
    <source>
        <dbReference type="Proteomes" id="UP000068164"/>
    </source>
</evidence>
<feature type="signal peptide" evidence="2">
    <location>
        <begin position="1"/>
        <end position="21"/>
    </location>
</feature>
<feature type="compositionally biased region" description="Polar residues" evidence="1">
    <location>
        <begin position="73"/>
        <end position="87"/>
    </location>
</feature>